<evidence type="ECO:0000256" key="3">
    <source>
        <dbReference type="SAM" id="SignalP"/>
    </source>
</evidence>
<organism evidence="5 6">
    <name type="scientific">Zobellia galactanivorans (strain DSM 12802 / CCUG 47099 / CIP 106680 / NCIMB 13871 / Dsij)</name>
    <dbReference type="NCBI Taxonomy" id="63186"/>
    <lineage>
        <taxon>Bacteria</taxon>
        <taxon>Pseudomonadati</taxon>
        <taxon>Bacteroidota</taxon>
        <taxon>Flavobacteriia</taxon>
        <taxon>Flavobacteriales</taxon>
        <taxon>Flavobacteriaceae</taxon>
        <taxon>Zobellia</taxon>
    </lineage>
</organism>
<dbReference type="PANTHER" id="PTHR30373">
    <property type="entry name" value="UPF0603 PROTEIN YGCG"/>
    <property type="match status" value="1"/>
</dbReference>
<dbReference type="PATRIC" id="fig|63186.3.peg.1268"/>
<evidence type="ECO:0000313" key="5">
    <source>
        <dbReference type="EMBL" id="CAZ95340.1"/>
    </source>
</evidence>
<feature type="region of interest" description="Disordered" evidence="1">
    <location>
        <begin position="316"/>
        <end position="347"/>
    </location>
</feature>
<sequence>MRKKAFTLVFLLGYLFAAAQQQYYELRDFVTDSAQIFTAAQVFDLNQKLVDFERETTNQLVVVTIDKLDFETIETYANGLFNQNGIGQSGKDNGLLVLFSKFDREVRIEVGYGLEPYITDAVASRIIRNTMIPNFKDERYYEGIDAAVNQMINFLNDPEALAEFKSDIAASERKAKTFENIFLGVFALLFVGVGGFSFFRGYRTLIEVFRGVFTGKLGVLPGFVMLISASFFSLLGLVFILAPLGVVYNIYTSESYIGYNIARLIDDPYLGLWGLLPFWGIAICIALIKLKLGGKEDLKLSWIKSDKAYVGRTFSSSGTHSFSSGGSSGSFSGGGGGSGGGGASGSW</sequence>
<feature type="signal peptide" evidence="3">
    <location>
        <begin position="1"/>
        <end position="19"/>
    </location>
</feature>
<dbReference type="HOGENOM" id="CLU_035211_0_1_10"/>
<dbReference type="KEGG" id="zga:ZOBELLIA_1284"/>
<evidence type="ECO:0000313" key="6">
    <source>
        <dbReference type="Proteomes" id="UP000008898"/>
    </source>
</evidence>
<feature type="domain" description="TPM" evidence="4">
    <location>
        <begin position="30"/>
        <end position="152"/>
    </location>
</feature>
<protein>
    <submittedName>
        <fullName evidence="5">Conserved hypothetical membrane protein</fullName>
    </submittedName>
</protein>
<reference evidence="6" key="1">
    <citation type="submission" date="2009-07" db="EMBL/GenBank/DDBJ databases">
        <title>Complete genome sequence of Zobellia galactanivorans Dsij.</title>
        <authorList>
            <consortium name="Genoscope - CEA"/>
        </authorList>
    </citation>
    <scope>NUCLEOTIDE SEQUENCE [LARGE SCALE GENOMIC DNA]</scope>
    <source>
        <strain evidence="6">DSM 12802 / CCUG 47099 / CIP 106680 / NCIMB 13871 / Dsij</strain>
    </source>
</reference>
<feature type="transmembrane region" description="Helical" evidence="2">
    <location>
        <begin position="223"/>
        <end position="250"/>
    </location>
</feature>
<keyword evidence="6" id="KW-1185">Reference proteome</keyword>
<keyword evidence="2" id="KW-0812">Transmembrane</keyword>
<feature type="transmembrane region" description="Helical" evidence="2">
    <location>
        <begin position="181"/>
        <end position="202"/>
    </location>
</feature>
<dbReference type="PANTHER" id="PTHR30373:SF2">
    <property type="entry name" value="UPF0603 PROTEIN YGCG"/>
    <property type="match status" value="1"/>
</dbReference>
<dbReference type="AlphaFoldDB" id="G0L3B7"/>
<dbReference type="InterPro" id="IPR007621">
    <property type="entry name" value="TPM_dom"/>
</dbReference>
<dbReference type="RefSeq" id="WP_013992649.1">
    <property type="nucleotide sequence ID" value="NC_015844.1"/>
</dbReference>
<accession>G0L3B7</accession>
<dbReference type="EMBL" id="FP476056">
    <property type="protein sequence ID" value="CAZ95340.1"/>
    <property type="molecule type" value="Genomic_DNA"/>
</dbReference>
<dbReference type="Proteomes" id="UP000008898">
    <property type="component" value="Chromosome"/>
</dbReference>
<feature type="compositionally biased region" description="Gly residues" evidence="1">
    <location>
        <begin position="326"/>
        <end position="347"/>
    </location>
</feature>
<name>G0L3B7_ZOBGA</name>
<keyword evidence="2" id="KW-1133">Transmembrane helix</keyword>
<evidence type="ECO:0000256" key="2">
    <source>
        <dbReference type="SAM" id="Phobius"/>
    </source>
</evidence>
<feature type="chain" id="PRO_5003402622" evidence="3">
    <location>
        <begin position="20"/>
        <end position="347"/>
    </location>
</feature>
<dbReference type="Gene3D" id="3.10.310.50">
    <property type="match status" value="1"/>
</dbReference>
<reference evidence="5 6" key="2">
    <citation type="journal article" date="2012" name="Environ. Microbiol.">
        <title>Characterization of the first alginolytic operons in a marine bacterium: from their emergence in marine Flavobacteriia to their independent transfers to marine Proteobacteria and human gut Bacteroides.</title>
        <authorList>
            <person name="Thomas F."/>
            <person name="Barbeyron T."/>
            <person name="Tonon T."/>
            <person name="Genicot S."/>
            <person name="Czjzek M."/>
            <person name="Michel G."/>
        </authorList>
    </citation>
    <scope>NUCLEOTIDE SEQUENCE [LARGE SCALE GENOMIC DNA]</scope>
    <source>
        <strain evidence="6">DSM 12802 / CCUG 47099 / CIP 106680 / NCIMB 13871 / Dsij</strain>
    </source>
</reference>
<dbReference type="STRING" id="63186.ZOBELLIA_1284"/>
<proteinExistence type="predicted"/>
<keyword evidence="2" id="KW-0472">Membrane</keyword>
<keyword evidence="3" id="KW-0732">Signal</keyword>
<feature type="compositionally biased region" description="Low complexity" evidence="1">
    <location>
        <begin position="316"/>
        <end position="325"/>
    </location>
</feature>
<evidence type="ECO:0000256" key="1">
    <source>
        <dbReference type="SAM" id="MobiDB-lite"/>
    </source>
</evidence>
<dbReference type="Pfam" id="PF04536">
    <property type="entry name" value="TPM_phosphatase"/>
    <property type="match status" value="1"/>
</dbReference>
<gene>
    <name evidence="5" type="ordered locus">zobellia_1284</name>
</gene>
<evidence type="ECO:0000259" key="4">
    <source>
        <dbReference type="Pfam" id="PF04536"/>
    </source>
</evidence>
<dbReference type="OrthoDB" id="9810918at2"/>
<feature type="transmembrane region" description="Helical" evidence="2">
    <location>
        <begin position="270"/>
        <end position="290"/>
    </location>
</feature>